<dbReference type="EMBL" id="JAFEKC020000014">
    <property type="protein sequence ID" value="KAK0510861.1"/>
    <property type="molecule type" value="Genomic_DNA"/>
</dbReference>
<evidence type="ECO:0000259" key="2">
    <source>
        <dbReference type="Pfam" id="PF20516"/>
    </source>
</evidence>
<evidence type="ECO:0000256" key="1">
    <source>
        <dbReference type="SAM" id="MobiDB-lite"/>
    </source>
</evidence>
<dbReference type="Proteomes" id="UP001166286">
    <property type="component" value="Unassembled WGS sequence"/>
</dbReference>
<reference evidence="3" key="1">
    <citation type="submission" date="2023-03" db="EMBL/GenBank/DDBJ databases">
        <title>Complete genome of Cladonia borealis.</title>
        <authorList>
            <person name="Park H."/>
        </authorList>
    </citation>
    <scope>NUCLEOTIDE SEQUENCE</scope>
    <source>
        <strain evidence="3">ANT050790</strain>
    </source>
</reference>
<keyword evidence="4" id="KW-1185">Reference proteome</keyword>
<accession>A0AA39QZV7</accession>
<evidence type="ECO:0000313" key="4">
    <source>
        <dbReference type="Proteomes" id="UP001166286"/>
    </source>
</evidence>
<feature type="region of interest" description="Disordered" evidence="1">
    <location>
        <begin position="290"/>
        <end position="314"/>
    </location>
</feature>
<proteinExistence type="predicted"/>
<dbReference type="AlphaFoldDB" id="A0AA39QZV7"/>
<feature type="compositionally biased region" description="Polar residues" evidence="1">
    <location>
        <begin position="1"/>
        <end position="18"/>
    </location>
</feature>
<evidence type="ECO:0000313" key="3">
    <source>
        <dbReference type="EMBL" id="KAK0510861.1"/>
    </source>
</evidence>
<dbReference type="InterPro" id="IPR046797">
    <property type="entry name" value="PDDEXK_12"/>
</dbReference>
<sequence>MLSAQSDLLTRVESWTQEVESHTRQCKHRGHSTNPPSLAPRETLREITSNSRPRKRRPPSTMPGSKDAAANAGNKKVKLPDDIEAPTTRSRGRPRKEQPAPSNDGPLPLRGFPSSVPILPPPARPASTTRSRSTSPRKSSIDIPYLFHCNPRVRLRTYKEIYQAGSGGDIPNSVRLLYERLNNVAKNAIPSELKATYNDDANTPRKTKLAPDDHEFLPISLTTLPLDRLDHLKETLDLVLKKSVKNDRVNAHERQWGILITLLVGELERWPKYEHFSLLNVESCAITPINRPQMKNGQPLPDETESFGGRTTTSNGEQGLTMARMIDWCLGFVVSEEDNEIISQAYNFLDEDDCSLNQSLAFIKEWSLFVDFEIKKVLSNRDPLVQLAIWNSATLLKKRRHGWDTSFPVPAIAINGSSWVLYLFFEMKGDLMMMGPIRMGNTSDLNGLWEIVHRLHILIEWGANEYSQWFQDNVMRWARKLLPLCDTQAGAAIKEWVPIWKNQKHMAGYLGLTDTEALNLLLQNDEVSGIVDEYLNEKDKKFGQPQSIGQSLPGHGTPSKVEGKGSGMNILVDTLFKALTKGDVINKAEIEEEGKLPLTKTHTKWGIATMKVSNTPRKMASLILTLVRVIQALDCIRPDSSQCDGPFLLGVASSEDFWRAYNFVYFYEANKSKLIAKTVQLAPKPASEIAYLQRYRGTRNEIIESDHEAAVEESAFLELSSDGEVVMEDPTPKPEEKAQTQHAYHENVKRLAVGLYKAHSKRPPLDRKIALAACGKFAKQVTVTYFVGWSSDNPFTHPNPPPPNDLFDLTQQATEQAQADEQLADMVEAKLVDNTEQARQNFYEFQQKLNTVCAPIPLYELSCERLGLDLECPVINEGDIHTVNLNEDQPTIFFPSSFSF</sequence>
<feature type="domain" description="PD-(D/E)XK nuclease-like" evidence="2">
    <location>
        <begin position="215"/>
        <end position="466"/>
    </location>
</feature>
<feature type="region of interest" description="Disordered" evidence="1">
    <location>
        <begin position="543"/>
        <end position="563"/>
    </location>
</feature>
<dbReference type="Pfam" id="PF20516">
    <property type="entry name" value="PDDEXK_12"/>
    <property type="match status" value="1"/>
</dbReference>
<organism evidence="3 4">
    <name type="scientific">Cladonia borealis</name>
    <dbReference type="NCBI Taxonomy" id="184061"/>
    <lineage>
        <taxon>Eukaryota</taxon>
        <taxon>Fungi</taxon>
        <taxon>Dikarya</taxon>
        <taxon>Ascomycota</taxon>
        <taxon>Pezizomycotina</taxon>
        <taxon>Lecanoromycetes</taxon>
        <taxon>OSLEUM clade</taxon>
        <taxon>Lecanoromycetidae</taxon>
        <taxon>Lecanorales</taxon>
        <taxon>Lecanorineae</taxon>
        <taxon>Cladoniaceae</taxon>
        <taxon>Cladonia</taxon>
    </lineage>
</organism>
<feature type="compositionally biased region" description="Low complexity" evidence="1">
    <location>
        <begin position="125"/>
        <end position="138"/>
    </location>
</feature>
<protein>
    <recommendedName>
        <fullName evidence="2">PD-(D/E)XK nuclease-like domain-containing protein</fullName>
    </recommendedName>
</protein>
<name>A0AA39QZV7_9LECA</name>
<feature type="region of interest" description="Disordered" evidence="1">
    <location>
        <begin position="1"/>
        <end position="141"/>
    </location>
</feature>
<gene>
    <name evidence="3" type="ORF">JMJ35_006413</name>
</gene>
<comment type="caution">
    <text evidence="3">The sequence shown here is derived from an EMBL/GenBank/DDBJ whole genome shotgun (WGS) entry which is preliminary data.</text>
</comment>